<keyword evidence="4" id="KW-0597">Phosphoprotein</keyword>
<evidence type="ECO:0000256" key="9">
    <source>
        <dbReference type="ARBA" id="ARBA00023012"/>
    </source>
</evidence>
<dbReference type="InterPro" id="IPR003594">
    <property type="entry name" value="HATPase_dom"/>
</dbReference>
<reference evidence="14" key="1">
    <citation type="submission" date="2018-03" db="EMBL/GenBank/DDBJ databases">
        <authorList>
            <person name="Zecchin S."/>
        </authorList>
    </citation>
    <scope>NUCLEOTIDE SEQUENCE [LARGE SCALE GENOMIC DNA]</scope>
</reference>
<dbReference type="InterPro" id="IPR036097">
    <property type="entry name" value="HisK_dim/P_sf"/>
</dbReference>
<evidence type="ECO:0000313" key="14">
    <source>
        <dbReference type="Proteomes" id="UP000245125"/>
    </source>
</evidence>
<keyword evidence="8" id="KW-0067">ATP-binding</keyword>
<dbReference type="InterPro" id="IPR005467">
    <property type="entry name" value="His_kinase_dom"/>
</dbReference>
<evidence type="ECO:0000256" key="1">
    <source>
        <dbReference type="ARBA" id="ARBA00000085"/>
    </source>
</evidence>
<keyword evidence="5" id="KW-0808">Transferase</keyword>
<keyword evidence="14" id="KW-1185">Reference proteome</keyword>
<dbReference type="SMART" id="SM00388">
    <property type="entry name" value="HisKA"/>
    <property type="match status" value="1"/>
</dbReference>
<keyword evidence="6" id="KW-0547">Nucleotide-binding</keyword>
<evidence type="ECO:0000256" key="5">
    <source>
        <dbReference type="ARBA" id="ARBA00022679"/>
    </source>
</evidence>
<keyword evidence="10" id="KW-1133">Transmembrane helix</keyword>
<dbReference type="PROSITE" id="PS50109">
    <property type="entry name" value="HIS_KIN"/>
    <property type="match status" value="1"/>
</dbReference>
<dbReference type="OrthoDB" id="224978at2"/>
<dbReference type="AlphaFoldDB" id="A0A2U3QKS2"/>
<sequence length="520" mass="58469">MSLKKKIIISFLISAIISAVLAISAYINFLGIRKEIRYLELSDTVRSKSLLLRRHEKNFLLYGDSKESDNVHLYLMDLKTTLSQTSPAYKTGTVVKLQAKIEEYSQRFSSIEKLKWDFQAKFNMDKQVYSQYRIFFRLIESTFLEQPLVNAELLENLFHRGGSERLIIDLKQLDAEINALRKNGEEILIISTDLDKSAREKVESTIRLSQTAVLILFPMFLAVGLAALFMISQSAVRRLKILTEAIEKTGKGDFSSLSVPAEQDEVGVLMNAFNKMEYDLIVRDKEIDKKNEELLQSRKLASIGTLASGVAHELNNPLNNIYLAAQILSKEVGEDECHPLIRETVSDIFSQTLRVKRIVNDLLEFSREKPPELKKTNIVAIIENVITQMKSSGEIAGINYNIDSPDVFEIEADRHLLEQVFINLVGNAADAMEGKGQLNISVAATNSSAVIRVSDTGKGILPKDISRIFDPFFTTKEKGTGLGLAIVYNIIEKHKGKIEVTSEPYKGTTFMITLPAIHET</sequence>
<dbReference type="Gene3D" id="1.10.287.130">
    <property type="match status" value="1"/>
</dbReference>
<keyword evidence="10" id="KW-0472">Membrane</keyword>
<dbReference type="SUPFAM" id="SSF47384">
    <property type="entry name" value="Homodimeric domain of signal transducing histidine kinase"/>
    <property type="match status" value="1"/>
</dbReference>
<accession>A0A2U3QKS2</accession>
<keyword evidence="10" id="KW-0812">Transmembrane</keyword>
<dbReference type="InterPro" id="IPR036890">
    <property type="entry name" value="HATPase_C_sf"/>
</dbReference>
<dbReference type="Pfam" id="PF00512">
    <property type="entry name" value="HisKA"/>
    <property type="match status" value="1"/>
</dbReference>
<organism evidence="13 14">
    <name type="scientific">Candidatus Sulfobium mesophilum</name>
    <dbReference type="NCBI Taxonomy" id="2016548"/>
    <lineage>
        <taxon>Bacteria</taxon>
        <taxon>Pseudomonadati</taxon>
        <taxon>Nitrospirota</taxon>
        <taxon>Nitrospiria</taxon>
        <taxon>Nitrospirales</taxon>
        <taxon>Nitrospiraceae</taxon>
        <taxon>Candidatus Sulfobium</taxon>
    </lineage>
</organism>
<dbReference type="CDD" id="cd06225">
    <property type="entry name" value="HAMP"/>
    <property type="match status" value="1"/>
</dbReference>
<evidence type="ECO:0000256" key="2">
    <source>
        <dbReference type="ARBA" id="ARBA00004370"/>
    </source>
</evidence>
<dbReference type="InterPro" id="IPR003661">
    <property type="entry name" value="HisK_dim/P_dom"/>
</dbReference>
<dbReference type="Pfam" id="PF00672">
    <property type="entry name" value="HAMP"/>
    <property type="match status" value="1"/>
</dbReference>
<evidence type="ECO:0000259" key="12">
    <source>
        <dbReference type="PROSITE" id="PS50885"/>
    </source>
</evidence>
<keyword evidence="9" id="KW-0902">Two-component regulatory system</keyword>
<name>A0A2U3QKS2_9BACT</name>
<evidence type="ECO:0000256" key="6">
    <source>
        <dbReference type="ARBA" id="ARBA00022741"/>
    </source>
</evidence>
<dbReference type="InterPro" id="IPR003660">
    <property type="entry name" value="HAMP_dom"/>
</dbReference>
<dbReference type="SUPFAM" id="SSF55874">
    <property type="entry name" value="ATPase domain of HSP90 chaperone/DNA topoisomerase II/histidine kinase"/>
    <property type="match status" value="1"/>
</dbReference>
<dbReference type="EC" id="2.7.13.3" evidence="3"/>
<comment type="catalytic activity">
    <reaction evidence="1">
        <text>ATP + protein L-histidine = ADP + protein N-phospho-L-histidine.</text>
        <dbReference type="EC" id="2.7.13.3"/>
    </reaction>
</comment>
<dbReference type="PANTHER" id="PTHR43065">
    <property type="entry name" value="SENSOR HISTIDINE KINASE"/>
    <property type="match status" value="1"/>
</dbReference>
<evidence type="ECO:0000313" key="13">
    <source>
        <dbReference type="EMBL" id="SPQ01930.1"/>
    </source>
</evidence>
<dbReference type="GO" id="GO:0000155">
    <property type="term" value="F:phosphorelay sensor kinase activity"/>
    <property type="evidence" value="ECO:0007669"/>
    <property type="project" value="InterPro"/>
</dbReference>
<dbReference type="GO" id="GO:0005524">
    <property type="term" value="F:ATP binding"/>
    <property type="evidence" value="ECO:0007669"/>
    <property type="project" value="UniProtKB-KW"/>
</dbReference>
<comment type="subcellular location">
    <subcellularLocation>
        <location evidence="2">Membrane</location>
    </subcellularLocation>
</comment>
<evidence type="ECO:0000256" key="7">
    <source>
        <dbReference type="ARBA" id="ARBA00022777"/>
    </source>
</evidence>
<dbReference type="Gene3D" id="3.30.565.10">
    <property type="entry name" value="Histidine kinase-like ATPase, C-terminal domain"/>
    <property type="match status" value="1"/>
</dbReference>
<evidence type="ECO:0000259" key="11">
    <source>
        <dbReference type="PROSITE" id="PS50109"/>
    </source>
</evidence>
<keyword evidence="7 13" id="KW-0418">Kinase</keyword>
<dbReference type="InterPro" id="IPR004358">
    <property type="entry name" value="Sig_transdc_His_kin-like_C"/>
</dbReference>
<protein>
    <recommendedName>
        <fullName evidence="3">histidine kinase</fullName>
        <ecNumber evidence="3">2.7.13.3</ecNumber>
    </recommendedName>
</protein>
<feature type="domain" description="Histidine kinase" evidence="11">
    <location>
        <begin position="309"/>
        <end position="518"/>
    </location>
</feature>
<evidence type="ECO:0000256" key="4">
    <source>
        <dbReference type="ARBA" id="ARBA00022553"/>
    </source>
</evidence>
<dbReference type="CDD" id="cd00082">
    <property type="entry name" value="HisKA"/>
    <property type="match status" value="1"/>
</dbReference>
<dbReference type="SUPFAM" id="SSF158472">
    <property type="entry name" value="HAMP domain-like"/>
    <property type="match status" value="1"/>
</dbReference>
<dbReference type="Proteomes" id="UP000245125">
    <property type="component" value="Unassembled WGS sequence"/>
</dbReference>
<evidence type="ECO:0000256" key="3">
    <source>
        <dbReference type="ARBA" id="ARBA00012438"/>
    </source>
</evidence>
<gene>
    <name evidence="13" type="ORF">NBG4_80030</name>
</gene>
<dbReference type="EMBL" id="OUUY01000130">
    <property type="protein sequence ID" value="SPQ01930.1"/>
    <property type="molecule type" value="Genomic_DNA"/>
</dbReference>
<dbReference type="Pfam" id="PF02518">
    <property type="entry name" value="HATPase_c"/>
    <property type="match status" value="1"/>
</dbReference>
<dbReference type="PRINTS" id="PR00344">
    <property type="entry name" value="BCTRLSENSOR"/>
</dbReference>
<evidence type="ECO:0000256" key="10">
    <source>
        <dbReference type="SAM" id="Phobius"/>
    </source>
</evidence>
<dbReference type="Gene3D" id="6.10.340.10">
    <property type="match status" value="1"/>
</dbReference>
<evidence type="ECO:0000256" key="8">
    <source>
        <dbReference type="ARBA" id="ARBA00022840"/>
    </source>
</evidence>
<feature type="transmembrane region" description="Helical" evidence="10">
    <location>
        <begin position="212"/>
        <end position="231"/>
    </location>
</feature>
<proteinExistence type="predicted"/>
<dbReference type="PROSITE" id="PS50885">
    <property type="entry name" value="HAMP"/>
    <property type="match status" value="1"/>
</dbReference>
<feature type="domain" description="HAMP" evidence="12">
    <location>
        <begin position="233"/>
        <end position="276"/>
    </location>
</feature>
<dbReference type="SMART" id="SM00387">
    <property type="entry name" value="HATPase_c"/>
    <property type="match status" value="1"/>
</dbReference>
<dbReference type="PANTHER" id="PTHR43065:SF10">
    <property type="entry name" value="PEROXIDE STRESS-ACTIVATED HISTIDINE KINASE MAK3"/>
    <property type="match status" value="1"/>
</dbReference>
<dbReference type="GO" id="GO:0016020">
    <property type="term" value="C:membrane"/>
    <property type="evidence" value="ECO:0007669"/>
    <property type="project" value="UniProtKB-SubCell"/>
</dbReference>